<evidence type="ECO:0000256" key="1">
    <source>
        <dbReference type="SAM" id="Phobius"/>
    </source>
</evidence>
<dbReference type="Proteomes" id="UP000006346">
    <property type="component" value="Chromosome"/>
</dbReference>
<dbReference type="RefSeq" id="WP_014182827.1">
    <property type="nucleotide sequence ID" value="NC_016584.1"/>
</dbReference>
<dbReference type="AlphaFoldDB" id="G7WA05"/>
<dbReference type="STRING" id="768706.Desor_0285"/>
<gene>
    <name evidence="2" type="ordered locus">Desor_0285</name>
</gene>
<proteinExistence type="predicted"/>
<dbReference type="OrthoDB" id="1796948at2"/>
<reference evidence="3" key="1">
    <citation type="submission" date="2011-11" db="EMBL/GenBank/DDBJ databases">
        <title>Complete sequence of Desulfosporosinus orientis DSM 765.</title>
        <authorList>
            <person name="Lucas S."/>
            <person name="Han J."/>
            <person name="Lapidus A."/>
            <person name="Cheng J.-F."/>
            <person name="Goodwin L."/>
            <person name="Pitluck S."/>
            <person name="Peters L."/>
            <person name="Ovchinnikova G."/>
            <person name="Teshima H."/>
            <person name="Detter J.C."/>
            <person name="Han C."/>
            <person name="Tapia R."/>
            <person name="Land M."/>
            <person name="Hauser L."/>
            <person name="Kyrpides N."/>
            <person name="Ivanova N."/>
            <person name="Pagani I."/>
            <person name="Pester M."/>
            <person name="Spring S."/>
            <person name="Ollivier B."/>
            <person name="Rattei T."/>
            <person name="Klenk H.-P."/>
            <person name="Wagner M."/>
            <person name="Loy A."/>
            <person name="Woyke T."/>
        </authorList>
    </citation>
    <scope>NUCLEOTIDE SEQUENCE [LARGE SCALE GENOMIC DNA]</scope>
    <source>
        <strain evidence="3">ATCC 19365 / DSM 765 / NCIMB 8382 / VKM B-1628</strain>
    </source>
</reference>
<evidence type="ECO:0000313" key="3">
    <source>
        <dbReference type="Proteomes" id="UP000006346"/>
    </source>
</evidence>
<keyword evidence="1" id="KW-1133">Transmembrane helix</keyword>
<keyword evidence="1" id="KW-0812">Transmembrane</keyword>
<accession>G7WA05</accession>
<reference evidence="2 3" key="2">
    <citation type="journal article" date="2012" name="J. Bacteriol.">
        <title>Complete genome sequences of Desulfosporosinus orientis DSM765T, Desulfosporosinus youngiae DSM17734T, Desulfosporosinus meridiei DSM13257T, and Desulfosporosinus acidiphilus DSM22704T.</title>
        <authorList>
            <person name="Pester M."/>
            <person name="Brambilla E."/>
            <person name="Alazard D."/>
            <person name="Rattei T."/>
            <person name="Weinmaier T."/>
            <person name="Han J."/>
            <person name="Lucas S."/>
            <person name="Lapidus A."/>
            <person name="Cheng J.F."/>
            <person name="Goodwin L."/>
            <person name="Pitluck S."/>
            <person name="Peters L."/>
            <person name="Ovchinnikova G."/>
            <person name="Teshima H."/>
            <person name="Detter J.C."/>
            <person name="Han C.S."/>
            <person name="Tapia R."/>
            <person name="Land M.L."/>
            <person name="Hauser L."/>
            <person name="Kyrpides N.C."/>
            <person name="Ivanova N.N."/>
            <person name="Pagani I."/>
            <person name="Huntmann M."/>
            <person name="Wei C.L."/>
            <person name="Davenport K.W."/>
            <person name="Daligault H."/>
            <person name="Chain P.S."/>
            <person name="Chen A."/>
            <person name="Mavromatis K."/>
            <person name="Markowitz V."/>
            <person name="Szeto E."/>
            <person name="Mikhailova N."/>
            <person name="Pati A."/>
            <person name="Wagner M."/>
            <person name="Woyke T."/>
            <person name="Ollivier B."/>
            <person name="Klenk H.P."/>
            <person name="Spring S."/>
            <person name="Loy A."/>
        </authorList>
    </citation>
    <scope>NUCLEOTIDE SEQUENCE [LARGE SCALE GENOMIC DNA]</scope>
    <source>
        <strain evidence="3">ATCC 19365 / DSM 765 / NCIMB 8382 / VKM B-1628</strain>
    </source>
</reference>
<organism evidence="2 3">
    <name type="scientific">Desulfosporosinus orientis (strain ATCC 19365 / DSM 765 / NCIMB 8382 / VKM B-1628 / Singapore I)</name>
    <name type="common">Desulfotomaculum orientis</name>
    <dbReference type="NCBI Taxonomy" id="768706"/>
    <lineage>
        <taxon>Bacteria</taxon>
        <taxon>Bacillati</taxon>
        <taxon>Bacillota</taxon>
        <taxon>Clostridia</taxon>
        <taxon>Eubacteriales</taxon>
        <taxon>Desulfitobacteriaceae</taxon>
        <taxon>Desulfosporosinus</taxon>
    </lineage>
</organism>
<dbReference type="EMBL" id="CP003108">
    <property type="protein sequence ID" value="AET66001.1"/>
    <property type="molecule type" value="Genomic_DNA"/>
</dbReference>
<dbReference type="HOGENOM" id="CLU_1701427_0_0_9"/>
<protein>
    <submittedName>
        <fullName evidence="2">Uncharacterized protein</fullName>
    </submittedName>
</protein>
<name>G7WA05_DESOD</name>
<keyword evidence="3" id="KW-1185">Reference proteome</keyword>
<keyword evidence="1" id="KW-0472">Membrane</keyword>
<evidence type="ECO:0000313" key="2">
    <source>
        <dbReference type="EMBL" id="AET66001.1"/>
    </source>
</evidence>
<dbReference type="eggNOG" id="ENOG502ZUUQ">
    <property type="taxonomic scope" value="Bacteria"/>
</dbReference>
<dbReference type="KEGG" id="dor:Desor_0285"/>
<feature type="transmembrane region" description="Helical" evidence="1">
    <location>
        <begin position="119"/>
        <end position="138"/>
    </location>
</feature>
<dbReference type="PATRIC" id="fig|768706.3.peg.247"/>
<feature type="transmembrane region" description="Helical" evidence="1">
    <location>
        <begin position="53"/>
        <end position="74"/>
    </location>
</feature>
<sequence>MEEKDSLLWKKLFQDDAIPKKVLDNFQTQLMAQIFEQPVDFAAERRLAERRKWGLGLALSLIVSGIMVGILLWFGNDMLSRGLNTLLAGFPNSSKFQQIGQTLLQSLKVLKDIKIGIDLLWGVVSWPLLGIMALIVVVRSPEYKDSIIEKI</sequence>